<dbReference type="PROSITE" id="PS51353">
    <property type="entry name" value="ARSC"/>
    <property type="match status" value="1"/>
</dbReference>
<feature type="domain" description="Glutaredoxin" evidence="3">
    <location>
        <begin position="73"/>
        <end position="124"/>
    </location>
</feature>
<sequence length="317" mass="35418">MGHINRSFGFCDARRRDSVQGVIGLCSCRVVAVLNTARSLNTMTLRGNKTLLGGEFALSPTNAESSLESRPEISVYWIPGCSSCVKVKEFISEHGLAFESLNVLERPEAMEEVTRAGLRGVPAVRRANTYAYAQSLDDVAALLGVANKHTKLSCDVLFSRWDDILEKTRAIVAAFDADVLQRPVIPQRDRTIRELCVHTFQVAESFLRQVADDTIDARAIYLDPRPDIQTRADMLSYVDDVRCEYRNTFIPANSSAKPDYLNTHYGQQPFAQVLERGVWHTAQHARQLDHVAAGIGFELQIPQALYLGLPIPNRLWS</sequence>
<proteinExistence type="inferred from homology"/>
<name>A0A7M3DTE9_RHILE</name>
<evidence type="ECO:0000313" key="4">
    <source>
        <dbReference type="EMBL" id="TAY51976.1"/>
    </source>
</evidence>
<dbReference type="InterPro" id="IPR002109">
    <property type="entry name" value="Glutaredoxin"/>
</dbReference>
<dbReference type="SUPFAM" id="SSF109854">
    <property type="entry name" value="DinB/YfiT-like putative metalloenzymes"/>
    <property type="match status" value="1"/>
</dbReference>
<gene>
    <name evidence="4" type="ORF">ELH90_10000</name>
</gene>
<dbReference type="Gene3D" id="1.20.120.450">
    <property type="entry name" value="dinb family like domain"/>
    <property type="match status" value="1"/>
</dbReference>
<protein>
    <recommendedName>
        <fullName evidence="3">Glutaredoxin domain-containing protein</fullName>
    </recommendedName>
</protein>
<dbReference type="InterPro" id="IPR006660">
    <property type="entry name" value="Arsenate_reductase-like"/>
</dbReference>
<dbReference type="InterPro" id="IPR036249">
    <property type="entry name" value="Thioredoxin-like_sf"/>
</dbReference>
<dbReference type="InterPro" id="IPR034660">
    <property type="entry name" value="DinB/YfiT-like"/>
</dbReference>
<evidence type="ECO:0000313" key="5">
    <source>
        <dbReference type="Proteomes" id="UP000292974"/>
    </source>
</evidence>
<dbReference type="PROSITE" id="PS51257">
    <property type="entry name" value="PROKAR_LIPOPROTEIN"/>
    <property type="match status" value="1"/>
</dbReference>
<evidence type="ECO:0000259" key="3">
    <source>
        <dbReference type="Pfam" id="PF00462"/>
    </source>
</evidence>
<dbReference type="Gene3D" id="3.40.30.10">
    <property type="entry name" value="Glutaredoxin"/>
    <property type="match status" value="1"/>
</dbReference>
<evidence type="ECO:0000256" key="1">
    <source>
        <dbReference type="ARBA" id="ARBA00007198"/>
    </source>
</evidence>
<dbReference type="EMBL" id="SIOP01000001">
    <property type="protein sequence ID" value="TAY51976.1"/>
    <property type="molecule type" value="Genomic_DNA"/>
</dbReference>
<dbReference type="Pfam" id="PF00462">
    <property type="entry name" value="Glutaredoxin"/>
    <property type="match status" value="1"/>
</dbReference>
<dbReference type="Proteomes" id="UP000292974">
    <property type="component" value="Unassembled WGS sequence"/>
</dbReference>
<organism evidence="4 5">
    <name type="scientific">Rhizobium leguminosarum</name>
    <dbReference type="NCBI Taxonomy" id="384"/>
    <lineage>
        <taxon>Bacteria</taxon>
        <taxon>Pseudomonadati</taxon>
        <taxon>Pseudomonadota</taxon>
        <taxon>Alphaproteobacteria</taxon>
        <taxon>Hyphomicrobiales</taxon>
        <taxon>Rhizobiaceae</taxon>
        <taxon>Rhizobium/Agrobacterium group</taxon>
        <taxon>Rhizobium</taxon>
    </lineage>
</organism>
<reference evidence="4 5" key="1">
    <citation type="submission" date="2019-02" db="EMBL/GenBank/DDBJ databases">
        <title>The genomic architecture of introgression among sibling species of bacteria.</title>
        <authorList>
            <person name="Cavassim M.I.A."/>
            <person name="Moeskjaer S."/>
            <person name="Moslemi C."/>
            <person name="Fields B."/>
            <person name="Bachmann A."/>
            <person name="Vilhjalmsson B."/>
            <person name="Schierup M.H."/>
            <person name="Young J.P.W."/>
            <person name="Andersen S.U."/>
        </authorList>
    </citation>
    <scope>NUCLEOTIDE SEQUENCE [LARGE SCALE GENOMIC DNA]</scope>
    <source>
        <strain evidence="4 5">SM135B</strain>
    </source>
</reference>
<comment type="caution">
    <text evidence="4">The sequence shown here is derived from an EMBL/GenBank/DDBJ whole genome shotgun (WGS) entry which is preliminary data.</text>
</comment>
<accession>A0A7M3DTE9</accession>
<dbReference type="PROSITE" id="PS51354">
    <property type="entry name" value="GLUTAREDOXIN_2"/>
    <property type="match status" value="1"/>
</dbReference>
<dbReference type="AlphaFoldDB" id="A0A7M3DTE9"/>
<dbReference type="SUPFAM" id="SSF52833">
    <property type="entry name" value="Thioredoxin-like"/>
    <property type="match status" value="1"/>
</dbReference>
<evidence type="ECO:0000256" key="2">
    <source>
        <dbReference type="PROSITE-ProRule" id="PRU01282"/>
    </source>
</evidence>
<dbReference type="CDD" id="cd02976">
    <property type="entry name" value="NrdH"/>
    <property type="match status" value="1"/>
</dbReference>
<comment type="similarity">
    <text evidence="1 2">Belongs to the ArsC family.</text>
</comment>